<protein>
    <submittedName>
        <fullName evidence="2">Uncharacterized protein</fullName>
    </submittedName>
</protein>
<comment type="caution">
    <text evidence="2">The sequence shown here is derived from an EMBL/GenBank/DDBJ whole genome shotgun (WGS) entry which is preliminary data.</text>
</comment>
<keyword evidence="3" id="KW-1185">Reference proteome</keyword>
<name>A0ABU4H6L8_9MICO</name>
<evidence type="ECO:0000313" key="2">
    <source>
        <dbReference type="EMBL" id="MDW4573529.1"/>
    </source>
</evidence>
<organism evidence="2 3">
    <name type="scientific">Microbacterium arthrosphaerae</name>
    <dbReference type="NCBI Taxonomy" id="792652"/>
    <lineage>
        <taxon>Bacteria</taxon>
        <taxon>Bacillati</taxon>
        <taxon>Actinomycetota</taxon>
        <taxon>Actinomycetes</taxon>
        <taxon>Micrococcales</taxon>
        <taxon>Microbacteriaceae</taxon>
        <taxon>Microbacterium</taxon>
    </lineage>
</organism>
<feature type="compositionally biased region" description="Basic and acidic residues" evidence="1">
    <location>
        <begin position="56"/>
        <end position="66"/>
    </location>
</feature>
<gene>
    <name evidence="2" type="ORF">R8Z58_12165</name>
</gene>
<sequence length="245" mass="26923">MSKGIGEAVIRPLKNALDDMPVHVRQLSELFRKHGQKQRGNTNDVTDLDGTNVPDALRDGWKKDTDWTPNDVDQAGWGDRPDPSDYLDADYIDQHLARFDDGASRIYFSDALHTYGPGQRDHATFVFPTSELQKILDDTGGNAHDVADALGIDAKYFHVDNDLNLPLKDVEIRHFAPEELTDLRMPSGNEAGANENWIPGGHLPTGIPEAVFTVPETATGLGGNLDGDYNPGMWPGTAQSVELHL</sequence>
<dbReference type="RefSeq" id="WP_318354028.1">
    <property type="nucleotide sequence ID" value="NZ_JAWQEV010000003.1"/>
</dbReference>
<dbReference type="EMBL" id="JAWQEV010000003">
    <property type="protein sequence ID" value="MDW4573529.1"/>
    <property type="molecule type" value="Genomic_DNA"/>
</dbReference>
<reference evidence="2 3" key="1">
    <citation type="submission" date="2023-11" db="EMBL/GenBank/DDBJ databases">
        <title>Draft genome sequence of Microbacterium arthrosphaerae JCM 30492.</title>
        <authorList>
            <person name="Zhang G."/>
            <person name="Ding Y."/>
        </authorList>
    </citation>
    <scope>NUCLEOTIDE SEQUENCE [LARGE SCALE GENOMIC DNA]</scope>
    <source>
        <strain evidence="2 3">JCM 30492</strain>
    </source>
</reference>
<evidence type="ECO:0000256" key="1">
    <source>
        <dbReference type="SAM" id="MobiDB-lite"/>
    </source>
</evidence>
<accession>A0ABU4H6L8</accession>
<dbReference type="Proteomes" id="UP001283109">
    <property type="component" value="Unassembled WGS sequence"/>
</dbReference>
<feature type="region of interest" description="Disordered" evidence="1">
    <location>
        <begin position="33"/>
        <end position="80"/>
    </location>
</feature>
<evidence type="ECO:0000313" key="3">
    <source>
        <dbReference type="Proteomes" id="UP001283109"/>
    </source>
</evidence>
<proteinExistence type="predicted"/>